<keyword evidence="4 5" id="KW-0694">RNA-binding</keyword>
<dbReference type="KEGG" id="wch:wcw_1036"/>
<feature type="coiled-coil region" evidence="7">
    <location>
        <begin position="37"/>
        <end position="104"/>
    </location>
</feature>
<keyword evidence="1 5" id="KW-0540">Nuclease</keyword>
<gene>
    <name evidence="5" type="primary">rny</name>
    <name evidence="9" type="ordered locus">wcw_1036</name>
</gene>
<organism evidence="9 10">
    <name type="scientific">Waddlia chondrophila (strain ATCC VR-1470 / WSU 86-1044)</name>
    <dbReference type="NCBI Taxonomy" id="716544"/>
    <lineage>
        <taxon>Bacteria</taxon>
        <taxon>Pseudomonadati</taxon>
        <taxon>Chlamydiota</taxon>
        <taxon>Chlamydiia</taxon>
        <taxon>Parachlamydiales</taxon>
        <taxon>Waddliaceae</taxon>
        <taxon>Waddlia</taxon>
    </lineage>
</organism>
<dbReference type="SUPFAM" id="SSF54791">
    <property type="entry name" value="Eukaryotic type KH-domain (KH-domain type I)"/>
    <property type="match status" value="1"/>
</dbReference>
<name>D6YW84_WADCW</name>
<dbReference type="InterPro" id="IPR022711">
    <property type="entry name" value="RNase_Y_N"/>
</dbReference>
<dbReference type="CDD" id="cd00077">
    <property type="entry name" value="HDc"/>
    <property type="match status" value="1"/>
</dbReference>
<dbReference type="EC" id="3.1.-.-" evidence="5 6"/>
<feature type="domain" description="HD" evidence="8">
    <location>
        <begin position="325"/>
        <end position="418"/>
    </location>
</feature>
<dbReference type="PROSITE" id="PS50084">
    <property type="entry name" value="KH_TYPE_1"/>
    <property type="match status" value="1"/>
</dbReference>
<dbReference type="InterPro" id="IPR003607">
    <property type="entry name" value="HD/PDEase_dom"/>
</dbReference>
<dbReference type="SUPFAM" id="SSF109604">
    <property type="entry name" value="HD-domain/PDEase-like"/>
    <property type="match status" value="1"/>
</dbReference>
<keyword evidence="10" id="KW-1185">Reference proteome</keyword>
<dbReference type="Pfam" id="PF12072">
    <property type="entry name" value="RNase_Y_N"/>
    <property type="match status" value="1"/>
</dbReference>
<dbReference type="PROSITE" id="PS51831">
    <property type="entry name" value="HD"/>
    <property type="match status" value="1"/>
</dbReference>
<dbReference type="InterPro" id="IPR036612">
    <property type="entry name" value="KH_dom_type_1_sf"/>
</dbReference>
<dbReference type="HAMAP" id="MF_00335">
    <property type="entry name" value="RNase_Y"/>
    <property type="match status" value="1"/>
</dbReference>
<dbReference type="GO" id="GO:0016787">
    <property type="term" value="F:hydrolase activity"/>
    <property type="evidence" value="ECO:0007669"/>
    <property type="project" value="UniProtKB-KW"/>
</dbReference>
<evidence type="ECO:0000256" key="3">
    <source>
        <dbReference type="ARBA" id="ARBA00022801"/>
    </source>
</evidence>
<dbReference type="HOGENOM" id="CLU_028328_1_0_0"/>
<evidence type="ECO:0000313" key="10">
    <source>
        <dbReference type="Proteomes" id="UP000001505"/>
    </source>
</evidence>
<evidence type="ECO:0000256" key="7">
    <source>
        <dbReference type="SAM" id="Coils"/>
    </source>
</evidence>
<dbReference type="GO" id="GO:0003723">
    <property type="term" value="F:RNA binding"/>
    <property type="evidence" value="ECO:0007669"/>
    <property type="project" value="UniProtKB-UniRule"/>
</dbReference>
<dbReference type="Pfam" id="PF01966">
    <property type="entry name" value="HD"/>
    <property type="match status" value="1"/>
</dbReference>
<dbReference type="Pfam" id="PF00013">
    <property type="entry name" value="KH_1"/>
    <property type="match status" value="1"/>
</dbReference>
<dbReference type="Proteomes" id="UP000001505">
    <property type="component" value="Chromosome"/>
</dbReference>
<dbReference type="InterPro" id="IPR004088">
    <property type="entry name" value="KH_dom_type_1"/>
</dbReference>
<dbReference type="GO" id="GO:0006402">
    <property type="term" value="P:mRNA catabolic process"/>
    <property type="evidence" value="ECO:0007669"/>
    <property type="project" value="UniProtKB-UniRule"/>
</dbReference>
<dbReference type="NCBIfam" id="TIGR00277">
    <property type="entry name" value="HDIG"/>
    <property type="match status" value="1"/>
</dbReference>
<evidence type="ECO:0000256" key="6">
    <source>
        <dbReference type="NCBIfam" id="TIGR03319"/>
    </source>
</evidence>
<dbReference type="eggNOG" id="COG1418">
    <property type="taxonomic scope" value="Bacteria"/>
</dbReference>
<evidence type="ECO:0000256" key="4">
    <source>
        <dbReference type="ARBA" id="ARBA00022884"/>
    </source>
</evidence>
<keyword evidence="7" id="KW-0175">Coiled coil</keyword>
<dbReference type="STRING" id="716544.wcw_1036"/>
<dbReference type="PANTHER" id="PTHR12826">
    <property type="entry name" value="RIBONUCLEASE Y"/>
    <property type="match status" value="1"/>
</dbReference>
<dbReference type="RefSeq" id="WP_013182109.1">
    <property type="nucleotide sequence ID" value="NC_014225.1"/>
</dbReference>
<dbReference type="CDD" id="cd22431">
    <property type="entry name" value="KH-I_RNaseY"/>
    <property type="match status" value="1"/>
</dbReference>
<dbReference type="InterPro" id="IPR017705">
    <property type="entry name" value="Ribonuclease_Y"/>
</dbReference>
<dbReference type="AlphaFoldDB" id="D6YW84"/>
<dbReference type="GO" id="GO:0005886">
    <property type="term" value="C:plasma membrane"/>
    <property type="evidence" value="ECO:0007669"/>
    <property type="project" value="UniProtKB-UniRule"/>
</dbReference>
<dbReference type="Gene3D" id="3.30.300.20">
    <property type="match status" value="1"/>
</dbReference>
<dbReference type="PANTHER" id="PTHR12826:SF15">
    <property type="entry name" value="RIBONUCLEASE Y"/>
    <property type="match status" value="1"/>
</dbReference>
<dbReference type="InterPro" id="IPR006674">
    <property type="entry name" value="HD_domain"/>
</dbReference>
<dbReference type="GO" id="GO:0004521">
    <property type="term" value="F:RNA endonuclease activity"/>
    <property type="evidence" value="ECO:0007669"/>
    <property type="project" value="UniProtKB-UniRule"/>
</dbReference>
<dbReference type="InterPro" id="IPR015946">
    <property type="entry name" value="KH_dom-like_a/b"/>
</dbReference>
<accession>D6YW84</accession>
<reference evidence="9 10" key="1">
    <citation type="journal article" date="2010" name="PLoS ONE">
        <title>The Waddlia genome: a window into chlamydial biology.</title>
        <authorList>
            <person name="Bertelli C."/>
            <person name="Collyn F."/>
            <person name="Croxatto A."/>
            <person name="Ruckert C."/>
            <person name="Polkinghorne A."/>
            <person name="Kebbi-Beghdadi C."/>
            <person name="Goesmann A."/>
            <person name="Vaughan L."/>
            <person name="Greub G."/>
        </authorList>
    </citation>
    <scope>NUCLEOTIDE SEQUENCE [LARGE SCALE GENOMIC DNA]</scope>
    <source>
        <strain evidence="10">ATCC VR-1470 / WSU 86-1044</strain>
    </source>
</reference>
<dbReference type="InterPro" id="IPR006675">
    <property type="entry name" value="HDIG_dom"/>
</dbReference>
<sequence length="509" mass="57035">MEALTGLLLGFSLFWILHRYKTGGFVQLGKEIVSQAEQDAERLVHSCEMQLKEKELEHHRKIEREKEAAKEKMRAAEERLLKREDKLEARMSLVEQKLSQVEKREAAIAQRKIQNDQERSRLEILSEKIMADLEMISRLNRKEAREQLYKQLIDDAKQDAAIELQRIRLETEENAKQDAAKILTTAISRMAVSCTSENTTYTIALPNGELKGRIIGREGRNIRLLERLTGVNFLIDDTPNAVVVSGFDPVRLHVAKTALSKLVEDGRIHQTSIEQCVSDAENSIEDLMVKAGEEAALETGQSSLHPEIIKLLGGLHFRRSYGQNVLKHSIEVSHIMGLIAAEMQLNIKLAKRIGLLHDIGKAAPPCYAETHAIVGQTLALKYGESAEVANGIGCHHKEIEPITIEGSFCGVADAISASRPGARIEAVQQYLQRLKNLEEIAYRFPGIEKAYALQAGREMVISVLPEMIDDSGTVNLAKDITKTIKEELEYPGKIKVTVLREKRAVDYAL</sequence>
<dbReference type="OrthoDB" id="9803205at2"/>
<evidence type="ECO:0000256" key="2">
    <source>
        <dbReference type="ARBA" id="ARBA00022759"/>
    </source>
</evidence>
<dbReference type="SMART" id="SM00471">
    <property type="entry name" value="HDc"/>
    <property type="match status" value="1"/>
</dbReference>
<evidence type="ECO:0000256" key="5">
    <source>
        <dbReference type="HAMAP-Rule" id="MF_00335"/>
    </source>
</evidence>
<keyword evidence="2 5" id="KW-0255">Endonuclease</keyword>
<dbReference type="InterPro" id="IPR004087">
    <property type="entry name" value="KH_dom"/>
</dbReference>
<evidence type="ECO:0000259" key="8">
    <source>
        <dbReference type="PROSITE" id="PS51831"/>
    </source>
</evidence>
<keyword evidence="3 5" id="KW-0378">Hydrolase</keyword>
<evidence type="ECO:0000256" key="1">
    <source>
        <dbReference type="ARBA" id="ARBA00022722"/>
    </source>
</evidence>
<proteinExistence type="inferred from homology"/>
<dbReference type="SMART" id="SM00322">
    <property type="entry name" value="KH"/>
    <property type="match status" value="1"/>
</dbReference>
<comment type="function">
    <text evidence="5">Endoribonuclease that initiates mRNA decay.</text>
</comment>
<dbReference type="Gene3D" id="1.10.3210.10">
    <property type="entry name" value="Hypothetical protein af1432"/>
    <property type="match status" value="1"/>
</dbReference>
<evidence type="ECO:0000313" key="9">
    <source>
        <dbReference type="EMBL" id="ADI38395.1"/>
    </source>
</evidence>
<dbReference type="EMBL" id="CP001928">
    <property type="protein sequence ID" value="ADI38395.1"/>
    <property type="molecule type" value="Genomic_DNA"/>
</dbReference>
<protein>
    <recommendedName>
        <fullName evidence="5 6">Ribonuclease Y</fullName>
        <shortName evidence="5">RNase Y</shortName>
        <ecNumber evidence="5 6">3.1.-.-</ecNumber>
    </recommendedName>
</protein>
<dbReference type="NCBIfam" id="TIGR03319">
    <property type="entry name" value="RNase_Y"/>
    <property type="match status" value="1"/>
</dbReference>
<comment type="similarity">
    <text evidence="5">Belongs to the RNase Y family.</text>
</comment>